<dbReference type="OrthoDB" id="9804765at2"/>
<name>Q1ZAF8_9GAMM</name>
<sequence length="134" mass="15636">MPLTRISVSNELFKNYQHQISRILQQCLEKHFDVPRGDCFQMFDVHSPQQKVFNQYYPNLTQGRSKFGALFHVFAGKPHSHEQKRALYKALCEQLQKKTVISKEDIMVVLQFNEAEDWSFSSGLSWKDVAGKVK</sequence>
<comment type="caution">
    <text evidence="1">The sequence shown here is derived from an EMBL/GenBank/DDBJ whole genome shotgun (WGS) entry which is preliminary data.</text>
</comment>
<dbReference type="PANTHER" id="PTHR38460">
    <property type="entry name" value="TAUTOMERASE YOLI-RELATED"/>
    <property type="match status" value="1"/>
</dbReference>
<proteinExistence type="predicted"/>
<dbReference type="EMBL" id="AAPH01000001">
    <property type="protein sequence ID" value="EAS45534.1"/>
    <property type="molecule type" value="Genomic_DNA"/>
</dbReference>
<dbReference type="Pfam" id="PF14552">
    <property type="entry name" value="Tautomerase_2"/>
    <property type="match status" value="1"/>
</dbReference>
<dbReference type="InterPro" id="IPR037479">
    <property type="entry name" value="Tauto_MSAD"/>
</dbReference>
<dbReference type="PANTHER" id="PTHR38460:SF1">
    <property type="entry name" value="TAUTOMERASE YOLI-RELATED"/>
    <property type="match status" value="1"/>
</dbReference>
<gene>
    <name evidence="1" type="ORF">P3TCK_04136</name>
</gene>
<dbReference type="Gene3D" id="3.30.429.10">
    <property type="entry name" value="Macrophage Migration Inhibitory Factor"/>
    <property type="match status" value="1"/>
</dbReference>
<dbReference type="InterPro" id="IPR014347">
    <property type="entry name" value="Tautomerase/MIF_sf"/>
</dbReference>
<dbReference type="SUPFAM" id="SSF55331">
    <property type="entry name" value="Tautomerase/MIF"/>
    <property type="match status" value="1"/>
</dbReference>
<dbReference type="AlphaFoldDB" id="Q1ZAF8"/>
<evidence type="ECO:0000313" key="1">
    <source>
        <dbReference type="EMBL" id="EAS45534.1"/>
    </source>
</evidence>
<dbReference type="RefSeq" id="WP_006228836.1">
    <property type="nucleotide sequence ID" value="NZ_CH724134.1"/>
</dbReference>
<dbReference type="HOGENOM" id="CLU_148073_0_0_6"/>
<reference evidence="1 2" key="1">
    <citation type="submission" date="2006-03" db="EMBL/GenBank/DDBJ databases">
        <authorList>
            <person name="Bartlett D.H."/>
            <person name="Valle G."/>
            <person name="Lauro F.M."/>
            <person name="Vezzi A."/>
            <person name="Simonato F."/>
            <person name="Eloe E."/>
            <person name="Vitulo N."/>
            <person name="Stratton T.K."/>
            <person name="D'angelo M."/>
            <person name="Ferriera S."/>
            <person name="Johnson J."/>
            <person name="Kravitz S."/>
            <person name="Beeson K."/>
            <person name="Sutton G."/>
            <person name="Rogers Y."/>
            <person name="Friedman R."/>
            <person name="Frazier M."/>
            <person name="Venter J.C."/>
        </authorList>
    </citation>
    <scope>NUCLEOTIDE SEQUENCE [LARGE SCALE GENOMIC DNA]</scope>
    <source>
        <strain evidence="1 2">3TCK</strain>
    </source>
</reference>
<organism evidence="1 2">
    <name type="scientific">Photobacterium profundum 3TCK</name>
    <dbReference type="NCBI Taxonomy" id="314280"/>
    <lineage>
        <taxon>Bacteria</taxon>
        <taxon>Pseudomonadati</taxon>
        <taxon>Pseudomonadota</taxon>
        <taxon>Gammaproteobacteria</taxon>
        <taxon>Vibrionales</taxon>
        <taxon>Vibrionaceae</taxon>
        <taxon>Photobacterium</taxon>
    </lineage>
</organism>
<accession>Q1ZAF8</accession>
<dbReference type="Proteomes" id="UP000003789">
    <property type="component" value="Unassembled WGS sequence"/>
</dbReference>
<evidence type="ECO:0000313" key="2">
    <source>
        <dbReference type="Proteomes" id="UP000003789"/>
    </source>
</evidence>
<protein>
    <submittedName>
        <fullName evidence="1">YusQ</fullName>
    </submittedName>
</protein>